<reference evidence="5 6" key="1">
    <citation type="submission" date="2015-12" db="EMBL/GenBank/DDBJ databases">
        <title>Draft genome of the nematode, Onchocerca flexuosa.</title>
        <authorList>
            <person name="Mitreva M."/>
        </authorList>
    </citation>
    <scope>NUCLEOTIDE SEQUENCE [LARGE SCALE GENOMIC DNA]</scope>
    <source>
        <strain evidence="5">Red Deer</strain>
    </source>
</reference>
<comment type="pathway">
    <text evidence="1">Protein modification; protein ubiquitination.</text>
</comment>
<sequence length="918" mass="105134">MRDGAFERTMSKQQRRKGNTQTASSAHAAELLANSGHTVQIVTFGDCEPFAATSLENHDPDDDLFDAEIQIALKKIIKKDSQTREKGLKELRQLIDKVSIDDVRKSFKHFVILFPKLSVDATATIRSNAIRVLGGYIKKLQKNSEPYLKKILPYVILLMQDSYSQVVNESKSMLADCFPNEKYDTVMEIFKEPVCEIALKFMSDKHQLLRKGEGEETEEQRFMRLALQSIQYLHSICTESMSDELRKQIFQFFSGPYHRRLISPSSQMPVVSSMLNLASRITTLTDGWEAVLKSYVPTASFTHLDNADRSVSRAAALFVHQMVKAKVLFNVLDIDETVARRMVWIAAKCSLKWNDRSLVRKMVHLPERIVNICHDYPEIVFRLRCQLQEHLLNELPSTEPLIEELFYDRVEPIWSNFIEQLFNHTCASQKLIAYVIEKCSDDILKDINSRIGLCQVIANKIDWEDVEDNTLLMLKLLIKFTAMFDKQISEFYKADDELASIRFLIAFGLLNEKYSAAHFIDELILVKAMQFCIHQTDLKRWSILMDIAMLFPYFETALQEVLVENHCQIDQQLLATVLSKRGREISEDLRSKLVDLIVGHFFETEDPSSEIIDEIIKTLVLSGVDMKSVAEIVVNKLNAVDLLQLDYSVIEIATAIAASLPSSSAVYFVINGTDLAEKFSFLDRKHWISHFEMASSLKEPGNLLQLLSQFVVEGRSTLEEYIFTYNSGTEEDEERNIFNCALLRFLTLCCPYLQQMDTAMRDFLCCALVTSLESANTFWGQCKSRSYVLFSRLSVGLFNECAQMIDNTRDNVELAPFRQDWSDFFCPTAQNILLTWFLGLTSYQENSHSIALQNTLCLSINYITEEFIQTASLQPVFDVELDLLNYDEHLQSVVIPLHSLINSPFADVQIAALRILKL</sequence>
<dbReference type="UniPathway" id="UPA00143"/>
<evidence type="ECO:0000259" key="4">
    <source>
        <dbReference type="Pfam" id="PF24618"/>
    </source>
</evidence>
<evidence type="ECO:0000259" key="3">
    <source>
        <dbReference type="Pfam" id="PF22958"/>
    </source>
</evidence>
<dbReference type="Pfam" id="PF22958">
    <property type="entry name" value="Ltn1_1st"/>
    <property type="match status" value="1"/>
</dbReference>
<feature type="domain" description="E3 ubiquitin-protein ligase listerin N-terminal" evidence="3">
    <location>
        <begin position="67"/>
        <end position="312"/>
    </location>
</feature>
<evidence type="ECO:0000256" key="2">
    <source>
        <dbReference type="SAM" id="MobiDB-lite"/>
    </source>
</evidence>
<feature type="domain" description="E3 ubiquitin-protein ligase listerin HEAT-repeats region" evidence="4">
    <location>
        <begin position="685"/>
        <end position="862"/>
    </location>
</feature>
<dbReference type="EMBL" id="KZ270277">
    <property type="protein sequence ID" value="OZC05994.1"/>
    <property type="molecule type" value="Genomic_DNA"/>
</dbReference>
<dbReference type="GO" id="GO:0005829">
    <property type="term" value="C:cytosol"/>
    <property type="evidence" value="ECO:0007669"/>
    <property type="project" value="UniProtKB-UniRule"/>
</dbReference>
<comment type="function">
    <text evidence="1">E3 ubiquitin-protein ligase. Component of the ribosome quality control complex (RQC), a ribosome-associated complex that mediates ubiquitination and extraction of incompletely synthesized nascent chains for proteasomal degradation.</text>
</comment>
<evidence type="ECO:0000313" key="6">
    <source>
        <dbReference type="Proteomes" id="UP000242913"/>
    </source>
</evidence>
<keyword evidence="6" id="KW-1185">Reference proteome</keyword>
<evidence type="ECO:0000256" key="1">
    <source>
        <dbReference type="RuleBase" id="RU367090"/>
    </source>
</evidence>
<dbReference type="GO" id="GO:0008270">
    <property type="term" value="F:zinc ion binding"/>
    <property type="evidence" value="ECO:0007669"/>
    <property type="project" value="UniProtKB-KW"/>
</dbReference>
<dbReference type="InterPro" id="IPR011989">
    <property type="entry name" value="ARM-like"/>
</dbReference>
<dbReference type="SUPFAM" id="SSF48371">
    <property type="entry name" value="ARM repeat"/>
    <property type="match status" value="1"/>
</dbReference>
<dbReference type="Gene3D" id="1.25.10.10">
    <property type="entry name" value="Leucine-rich Repeat Variant"/>
    <property type="match status" value="1"/>
</dbReference>
<protein>
    <recommendedName>
        <fullName evidence="1">E3 ubiquitin-protein ligase listerin</fullName>
        <ecNumber evidence="1">2.3.2.27</ecNumber>
    </recommendedName>
    <alternativeName>
        <fullName evidence="1">RING-type E3 ubiquitin transferase listerin</fullName>
    </alternativeName>
</protein>
<keyword evidence="1" id="KW-0808">Transferase</keyword>
<keyword evidence="1" id="KW-0479">Metal-binding</keyword>
<keyword evidence="1" id="KW-0862">Zinc</keyword>
<keyword evidence="1" id="KW-0833">Ubl conjugation pathway</keyword>
<comment type="similarity">
    <text evidence="1">Belongs to the LTN1 family.</text>
</comment>
<comment type="catalytic activity">
    <reaction evidence="1">
        <text>S-ubiquitinyl-[E2 ubiquitin-conjugating enzyme]-L-cysteine + [acceptor protein]-L-lysine = [E2 ubiquitin-conjugating enzyme]-L-cysteine + N(6)-ubiquitinyl-[acceptor protein]-L-lysine.</text>
        <dbReference type="EC" id="2.3.2.27"/>
    </reaction>
</comment>
<dbReference type="InterPro" id="IPR039795">
    <property type="entry name" value="LTN1/Rkr1"/>
</dbReference>
<accession>A0A238BLS2</accession>
<dbReference type="PANTHER" id="PTHR12389">
    <property type="entry name" value="ZINC FINGER PROTEIN 294"/>
    <property type="match status" value="1"/>
</dbReference>
<dbReference type="EC" id="2.3.2.27" evidence="1"/>
<dbReference type="GO" id="GO:1990116">
    <property type="term" value="P:ribosome-associated ubiquitin-dependent protein catabolic process"/>
    <property type="evidence" value="ECO:0007669"/>
    <property type="project" value="UniProtKB-UniRule"/>
</dbReference>
<dbReference type="InterPro" id="IPR056241">
    <property type="entry name" value="LTN1_HEAT_5th"/>
</dbReference>
<dbReference type="OrthoDB" id="6108at2759"/>
<feature type="region of interest" description="Disordered" evidence="2">
    <location>
        <begin position="1"/>
        <end position="25"/>
    </location>
</feature>
<dbReference type="GO" id="GO:0072344">
    <property type="term" value="P:rescue of stalled ribosome"/>
    <property type="evidence" value="ECO:0007669"/>
    <property type="project" value="UniProtKB-UniRule"/>
</dbReference>
<dbReference type="Pfam" id="PF24618">
    <property type="entry name" value="LTN1_E3_ligase_5th"/>
    <property type="match status" value="1"/>
</dbReference>
<dbReference type="GO" id="GO:0061630">
    <property type="term" value="F:ubiquitin protein ligase activity"/>
    <property type="evidence" value="ECO:0007669"/>
    <property type="project" value="UniProtKB-UniRule"/>
</dbReference>
<evidence type="ECO:0000313" key="5">
    <source>
        <dbReference type="EMBL" id="OZC05994.1"/>
    </source>
</evidence>
<dbReference type="GO" id="GO:0043023">
    <property type="term" value="F:ribosomal large subunit binding"/>
    <property type="evidence" value="ECO:0007669"/>
    <property type="project" value="TreeGrafter"/>
</dbReference>
<proteinExistence type="inferred from homology"/>
<gene>
    <name evidence="5" type="ORF">X798_07024</name>
</gene>
<organism evidence="5 6">
    <name type="scientific">Onchocerca flexuosa</name>
    <dbReference type="NCBI Taxonomy" id="387005"/>
    <lineage>
        <taxon>Eukaryota</taxon>
        <taxon>Metazoa</taxon>
        <taxon>Ecdysozoa</taxon>
        <taxon>Nematoda</taxon>
        <taxon>Chromadorea</taxon>
        <taxon>Rhabditida</taxon>
        <taxon>Spirurina</taxon>
        <taxon>Spiruromorpha</taxon>
        <taxon>Filarioidea</taxon>
        <taxon>Onchocercidae</taxon>
        <taxon>Onchocerca</taxon>
    </lineage>
</organism>
<dbReference type="PANTHER" id="PTHR12389:SF0">
    <property type="entry name" value="E3 UBIQUITIN-PROTEIN LIGASE LISTERIN"/>
    <property type="match status" value="1"/>
</dbReference>
<dbReference type="InterPro" id="IPR016024">
    <property type="entry name" value="ARM-type_fold"/>
</dbReference>
<keyword evidence="1" id="KW-0863">Zinc-finger</keyword>
<dbReference type="GO" id="GO:0016567">
    <property type="term" value="P:protein ubiquitination"/>
    <property type="evidence" value="ECO:0007669"/>
    <property type="project" value="UniProtKB-UniPathway"/>
</dbReference>
<name>A0A238BLS2_9BILA</name>
<feature type="compositionally biased region" description="Basic and acidic residues" evidence="2">
    <location>
        <begin position="1"/>
        <end position="10"/>
    </location>
</feature>
<comment type="subunit">
    <text evidence="1">Component of the ribosome quality control complex (RQC).</text>
</comment>
<dbReference type="Proteomes" id="UP000242913">
    <property type="component" value="Unassembled WGS sequence"/>
</dbReference>
<dbReference type="AlphaFoldDB" id="A0A238BLS2"/>
<dbReference type="GO" id="GO:1990112">
    <property type="term" value="C:RQC complex"/>
    <property type="evidence" value="ECO:0007669"/>
    <property type="project" value="UniProtKB-UniRule"/>
</dbReference>
<dbReference type="InterPro" id="IPR054476">
    <property type="entry name" value="Ltn1_N"/>
</dbReference>